<proteinExistence type="predicted"/>
<organism evidence="1 2">
    <name type="scientific">Racocetra persica</name>
    <dbReference type="NCBI Taxonomy" id="160502"/>
    <lineage>
        <taxon>Eukaryota</taxon>
        <taxon>Fungi</taxon>
        <taxon>Fungi incertae sedis</taxon>
        <taxon>Mucoromycota</taxon>
        <taxon>Glomeromycotina</taxon>
        <taxon>Glomeromycetes</taxon>
        <taxon>Diversisporales</taxon>
        <taxon>Gigasporaceae</taxon>
        <taxon>Racocetra</taxon>
    </lineage>
</organism>
<reference evidence="1" key="1">
    <citation type="submission" date="2021-06" db="EMBL/GenBank/DDBJ databases">
        <authorList>
            <person name="Kallberg Y."/>
            <person name="Tangrot J."/>
            <person name="Rosling A."/>
        </authorList>
    </citation>
    <scope>NUCLEOTIDE SEQUENCE</scope>
    <source>
        <strain evidence="1">MA461A</strain>
    </source>
</reference>
<evidence type="ECO:0000313" key="1">
    <source>
        <dbReference type="EMBL" id="CAG8507231.1"/>
    </source>
</evidence>
<keyword evidence="2" id="KW-1185">Reference proteome</keyword>
<protein>
    <submittedName>
        <fullName evidence="1">34865_t:CDS:1</fullName>
    </submittedName>
</protein>
<comment type="caution">
    <text evidence="1">The sequence shown here is derived from an EMBL/GenBank/DDBJ whole genome shotgun (WGS) entry which is preliminary data.</text>
</comment>
<name>A0ACA9L2F1_9GLOM</name>
<sequence>MAYQEMCLNTIAFKGVSTADHKSTLNGSKMFGCTWGALPSG</sequence>
<dbReference type="EMBL" id="CAJVQC010002181">
    <property type="protein sequence ID" value="CAG8507231.1"/>
    <property type="molecule type" value="Genomic_DNA"/>
</dbReference>
<accession>A0ACA9L2F1</accession>
<dbReference type="Proteomes" id="UP000789920">
    <property type="component" value="Unassembled WGS sequence"/>
</dbReference>
<gene>
    <name evidence="1" type="ORF">RPERSI_LOCUS2094</name>
</gene>
<evidence type="ECO:0000313" key="2">
    <source>
        <dbReference type="Proteomes" id="UP000789920"/>
    </source>
</evidence>